<evidence type="ECO:0000313" key="2">
    <source>
        <dbReference type="EMBL" id="CCF99515.1"/>
    </source>
</evidence>
<dbReference type="AlphaFoldDB" id="H6REQ4"/>
<name>H6REQ4_9BACT</name>
<protein>
    <submittedName>
        <fullName evidence="2">Membrane protein, exported</fullName>
    </submittedName>
</protein>
<feature type="transmembrane region" description="Helical" evidence="1">
    <location>
        <begin position="33"/>
        <end position="53"/>
    </location>
</feature>
<reference evidence="2" key="2">
    <citation type="submission" date="2012-02" db="EMBL/GenBank/DDBJ databases">
        <authorList>
            <person name="Genoscope - CEA"/>
        </authorList>
    </citation>
    <scope>NUCLEOTIDE SEQUENCE</scope>
</reference>
<sequence>MTNSFFLLTLALGVATGSLGGYIAEKKGRTQRFGFIIGFLFGLIGVLGLLLMADKSKNDDLSDRLD</sequence>
<keyword evidence="1" id="KW-1133">Transmembrane helix</keyword>
<gene>
    <name evidence="2" type="ORF">VIS_S18BIA10033</name>
</gene>
<proteinExistence type="predicted"/>
<accession>H6REQ4</accession>
<keyword evidence="1" id="KW-0812">Transmembrane</keyword>
<evidence type="ECO:0000256" key="1">
    <source>
        <dbReference type="SAM" id="Phobius"/>
    </source>
</evidence>
<dbReference type="EMBL" id="FO117581">
    <property type="protein sequence ID" value="CCF99515.1"/>
    <property type="molecule type" value="Genomic_DNA"/>
</dbReference>
<keyword evidence="1" id="KW-0472">Membrane</keyword>
<reference evidence="2" key="1">
    <citation type="journal article" date="2012" name="Environ. Microbiol.">
        <title>Genomic content of uncultured Bacteroidetes from contrasting oceanic provinces in the North Atlantic Ocean.</title>
        <authorList>
            <person name="Gomez-Pereira P.R."/>
            <person name="Schuler M."/>
            <person name="Fuchs B.M."/>
            <person name="Bennke C."/>
            <person name="Teeling H."/>
            <person name="Waldmann J."/>
            <person name="Richter M."/>
            <person name="Barbe V."/>
            <person name="Bataille E."/>
            <person name="Glockner F.O."/>
            <person name="Amann R."/>
        </authorList>
    </citation>
    <scope>NUCLEOTIDE SEQUENCE</scope>
</reference>
<organism evidence="2">
    <name type="scientific">uncultured Flavobacteriia bacterium</name>
    <dbReference type="NCBI Taxonomy" id="212695"/>
    <lineage>
        <taxon>Bacteria</taxon>
        <taxon>Pseudomonadati</taxon>
        <taxon>Bacteroidota</taxon>
        <taxon>Flavobacteriia</taxon>
        <taxon>environmental samples</taxon>
    </lineage>
</organism>